<evidence type="ECO:0000256" key="6">
    <source>
        <dbReference type="PIRNR" id="PIRNR003101"/>
    </source>
</evidence>
<dbReference type="RefSeq" id="WP_249514984.1">
    <property type="nucleotide sequence ID" value="NZ_CP093366.1"/>
</dbReference>
<comment type="similarity">
    <text evidence="5 6">Belongs to the FtsA/MreB family.</text>
</comment>
<evidence type="ECO:0000313" key="10">
    <source>
        <dbReference type="Proteomes" id="UP000831495"/>
    </source>
</evidence>
<evidence type="ECO:0000259" key="8">
    <source>
        <dbReference type="SMART" id="SM00842"/>
    </source>
</evidence>
<feature type="domain" description="SHS2" evidence="8">
    <location>
        <begin position="7"/>
        <end position="194"/>
    </location>
</feature>
<keyword evidence="3 5" id="KW-0472">Membrane</keyword>
<keyword evidence="1 5" id="KW-1003">Cell membrane</keyword>
<feature type="region of interest" description="Disordered" evidence="7">
    <location>
        <begin position="392"/>
        <end position="423"/>
    </location>
</feature>
<evidence type="ECO:0000256" key="1">
    <source>
        <dbReference type="ARBA" id="ARBA00022475"/>
    </source>
</evidence>
<keyword evidence="4 5" id="KW-0131">Cell cycle</keyword>
<dbReference type="NCBIfam" id="TIGR01174">
    <property type="entry name" value="ftsA"/>
    <property type="match status" value="1"/>
</dbReference>
<dbReference type="InterPro" id="IPR050696">
    <property type="entry name" value="FtsA/MreB"/>
</dbReference>
<evidence type="ECO:0000256" key="7">
    <source>
        <dbReference type="SAM" id="MobiDB-lite"/>
    </source>
</evidence>
<sequence>MDDSRIIVSLDIGTTAMKVVVANIQNSQANIIGIGSAHSQGMDRGVIVDIDQAATAISEAIKKASSQSNTDIKDVVVGLPASGLQIFKAHAMVALNGQSKEINNDDVQEVMSASVVQTLPPELEFVTLLPSSFSVDGFTNVNDPRGMIGNRLEFNGVLYALPKSILHNVKRVVQRAGLNLIHEILAPLALAKVALNKGERDFGTVVIDLGGGQTSASVIHDNKLKFTAIDPEGGNLVAHDISVVLNTTLDNAEKLKHYYGNADVQHSLSGETIPVEVVGQEQNQNISGEYLASIISARLQQIFERLKRSLDHIKAQDLPGGVILTGGLAEMSGIKALAQQVLQVKTKTFIPEQMGLRHPSFAEGLGLVLYTKDLNDLDLIAYDVVHEPVSKKTRVTSSSRSDSSPRTENSGKEKPPKSISTGEKIKNFWSRFFD</sequence>
<reference evidence="9" key="1">
    <citation type="journal article" date="2022" name="Int. J. Syst. Evol. Microbiol.">
        <title>Apilactobacillus apisilvae sp. nov., Nicolia spurrieriana gen. nov. sp. nov., Bombilactobacillus folatiphilus sp. nov. and Bombilactobacillus thymidiniphilus sp. nov., four new lactic acid bacterial isolates from stingless bees Tetragonula carbonaria and Austroplebeia australis.</title>
        <authorList>
            <person name="Oliphant S.A."/>
            <person name="Watson-Haigh N.S."/>
            <person name="Sumby K.M."/>
            <person name="Gardner J."/>
            <person name="Groom S."/>
            <person name="Jiranek V."/>
        </authorList>
    </citation>
    <scope>NUCLEOTIDE SEQUENCE</scope>
    <source>
        <strain evidence="9">SG4_D2</strain>
    </source>
</reference>
<evidence type="ECO:0000256" key="4">
    <source>
        <dbReference type="ARBA" id="ARBA00023306"/>
    </source>
</evidence>
<dbReference type="InterPro" id="IPR043129">
    <property type="entry name" value="ATPase_NBD"/>
</dbReference>
<dbReference type="GO" id="GO:0051301">
    <property type="term" value="P:cell division"/>
    <property type="evidence" value="ECO:0007669"/>
    <property type="project" value="UniProtKB-KW"/>
</dbReference>
<dbReference type="CDD" id="cd24048">
    <property type="entry name" value="ASKHA_NBD_FtsA"/>
    <property type="match status" value="1"/>
</dbReference>
<protein>
    <recommendedName>
        <fullName evidence="5 6">Cell division protein FtsA</fullName>
    </recommendedName>
</protein>
<comment type="function">
    <text evidence="5 6">Cell division protein that is involved in the assembly of the Z ring. May serve as a membrane anchor for the Z ring.</text>
</comment>
<dbReference type="InterPro" id="IPR003494">
    <property type="entry name" value="SHS2_FtsA"/>
</dbReference>
<proteinExistence type="inferred from homology"/>
<comment type="subcellular location">
    <subcellularLocation>
        <location evidence="5">Cell membrane</location>
        <topology evidence="5">Peripheral membrane protein</topology>
        <orientation evidence="5">Cytoplasmic side</orientation>
    </subcellularLocation>
    <text evidence="5">Localizes to the Z ring in an FtsZ-dependent manner. Targeted to the membrane through a conserved C-terminal amphipathic helix.</text>
</comment>
<keyword evidence="10" id="KW-1185">Reference proteome</keyword>
<evidence type="ECO:0000256" key="2">
    <source>
        <dbReference type="ARBA" id="ARBA00022618"/>
    </source>
</evidence>
<dbReference type="EMBL" id="CP093366">
    <property type="protein sequence ID" value="UQS82706.1"/>
    <property type="molecule type" value="Genomic_DNA"/>
</dbReference>
<name>A0ABY4PAN5_9LACO</name>
<accession>A0ABY4PAN5</accession>
<organism evidence="9 10">
    <name type="scientific">Bombilactobacillus folatiphilus</name>
    <dbReference type="NCBI Taxonomy" id="2923362"/>
    <lineage>
        <taxon>Bacteria</taxon>
        <taxon>Bacillati</taxon>
        <taxon>Bacillota</taxon>
        <taxon>Bacilli</taxon>
        <taxon>Lactobacillales</taxon>
        <taxon>Lactobacillaceae</taxon>
        <taxon>Bombilactobacillus</taxon>
    </lineage>
</organism>
<dbReference type="PANTHER" id="PTHR32432:SF4">
    <property type="entry name" value="CELL DIVISION PROTEIN FTSA"/>
    <property type="match status" value="1"/>
</dbReference>
<dbReference type="Pfam" id="PF02491">
    <property type="entry name" value="SHS2_FTSA"/>
    <property type="match status" value="1"/>
</dbReference>
<dbReference type="SMART" id="SM00842">
    <property type="entry name" value="FtsA"/>
    <property type="match status" value="1"/>
</dbReference>
<dbReference type="PIRSF" id="PIRSF003101">
    <property type="entry name" value="FtsA"/>
    <property type="match status" value="1"/>
</dbReference>
<dbReference type="Proteomes" id="UP000831495">
    <property type="component" value="Chromosome"/>
</dbReference>
<feature type="compositionally biased region" description="Basic and acidic residues" evidence="7">
    <location>
        <begin position="403"/>
        <end position="416"/>
    </location>
</feature>
<dbReference type="Gene3D" id="3.30.420.40">
    <property type="match status" value="2"/>
</dbReference>
<comment type="subunit">
    <text evidence="5">Self-interacts. Interacts with FtsZ.</text>
</comment>
<keyword evidence="2 5" id="KW-0132">Cell division</keyword>
<dbReference type="SUPFAM" id="SSF53067">
    <property type="entry name" value="Actin-like ATPase domain"/>
    <property type="match status" value="2"/>
</dbReference>
<dbReference type="HAMAP" id="MF_02033">
    <property type="entry name" value="FtsA"/>
    <property type="match status" value="1"/>
</dbReference>
<dbReference type="PANTHER" id="PTHR32432">
    <property type="entry name" value="CELL DIVISION PROTEIN FTSA-RELATED"/>
    <property type="match status" value="1"/>
</dbReference>
<evidence type="ECO:0000313" key="9">
    <source>
        <dbReference type="EMBL" id="UQS82706.1"/>
    </source>
</evidence>
<evidence type="ECO:0000256" key="5">
    <source>
        <dbReference type="HAMAP-Rule" id="MF_02033"/>
    </source>
</evidence>
<dbReference type="Pfam" id="PF14450">
    <property type="entry name" value="FtsA"/>
    <property type="match status" value="1"/>
</dbReference>
<dbReference type="InterPro" id="IPR020823">
    <property type="entry name" value="Cell_div_FtsA"/>
</dbReference>
<evidence type="ECO:0000256" key="3">
    <source>
        <dbReference type="ARBA" id="ARBA00023136"/>
    </source>
</evidence>
<gene>
    <name evidence="5 9" type="primary">ftsA</name>
    <name evidence="9" type="ORF">MOO45_03425</name>
</gene>